<evidence type="ECO:0000256" key="1">
    <source>
        <dbReference type="SAM" id="Phobius"/>
    </source>
</evidence>
<reference evidence="2 3" key="1">
    <citation type="journal article" date="2014" name="Genome Biol. Evol.">
        <title>The secreted proteins of Achlya hypogyna and Thraustotheca clavata identify the ancestral oomycete secretome and reveal gene acquisitions by horizontal gene transfer.</title>
        <authorList>
            <person name="Misner I."/>
            <person name="Blouin N."/>
            <person name="Leonard G."/>
            <person name="Richards T.A."/>
            <person name="Lane C.E."/>
        </authorList>
    </citation>
    <scope>NUCLEOTIDE SEQUENCE [LARGE SCALE GENOMIC DNA]</scope>
    <source>
        <strain evidence="2 3">ATCC 34112</strain>
    </source>
</reference>
<dbReference type="Proteomes" id="UP000243217">
    <property type="component" value="Unassembled WGS sequence"/>
</dbReference>
<keyword evidence="3" id="KW-1185">Reference proteome</keyword>
<gene>
    <name evidence="2" type="ORF">THRCLA_03896</name>
</gene>
<comment type="caution">
    <text evidence="2">The sequence shown here is derived from an EMBL/GenBank/DDBJ whole genome shotgun (WGS) entry which is preliminary data.</text>
</comment>
<feature type="transmembrane region" description="Helical" evidence="1">
    <location>
        <begin position="153"/>
        <end position="177"/>
    </location>
</feature>
<accession>A0A1W0A0S8</accession>
<dbReference type="OrthoDB" id="105620at2759"/>
<feature type="transmembrane region" description="Helical" evidence="1">
    <location>
        <begin position="233"/>
        <end position="255"/>
    </location>
</feature>
<organism evidence="2 3">
    <name type="scientific">Thraustotheca clavata</name>
    <dbReference type="NCBI Taxonomy" id="74557"/>
    <lineage>
        <taxon>Eukaryota</taxon>
        <taxon>Sar</taxon>
        <taxon>Stramenopiles</taxon>
        <taxon>Oomycota</taxon>
        <taxon>Saprolegniomycetes</taxon>
        <taxon>Saprolegniales</taxon>
        <taxon>Achlyaceae</taxon>
        <taxon>Thraustotheca</taxon>
    </lineage>
</organism>
<keyword evidence="1" id="KW-0472">Membrane</keyword>
<protein>
    <recommendedName>
        <fullName evidence="4">THH1/TOM1/TOM3 domain-containing protein</fullName>
    </recommendedName>
</protein>
<feature type="transmembrane region" description="Helical" evidence="1">
    <location>
        <begin position="40"/>
        <end position="59"/>
    </location>
</feature>
<feature type="transmembrane region" description="Helical" evidence="1">
    <location>
        <begin position="111"/>
        <end position="133"/>
    </location>
</feature>
<evidence type="ECO:0000313" key="3">
    <source>
        <dbReference type="Proteomes" id="UP000243217"/>
    </source>
</evidence>
<dbReference type="AlphaFoldDB" id="A0A1W0A0S8"/>
<feature type="transmembrane region" description="Helical" evidence="1">
    <location>
        <begin position="65"/>
        <end position="90"/>
    </location>
</feature>
<dbReference type="EMBL" id="JNBS01000759">
    <property type="protein sequence ID" value="OQS03809.1"/>
    <property type="molecule type" value="Genomic_DNA"/>
</dbReference>
<keyword evidence="1" id="KW-1133">Transmembrane helix</keyword>
<feature type="transmembrane region" description="Helical" evidence="1">
    <location>
        <begin position="198"/>
        <end position="221"/>
    </location>
</feature>
<evidence type="ECO:0000313" key="2">
    <source>
        <dbReference type="EMBL" id="OQS03809.1"/>
    </source>
</evidence>
<keyword evidence="1" id="KW-0812">Transmembrane</keyword>
<sequence length="319" mass="35533">MILAVAPAAALIVLDGILGLAILWRVLYHAYIGSHWRRTLLHLVLLCACCFRSVFWIGFLNEDVFSIGLGLLLLSWACIYCCVAEIIFQWSMAVSAGLVSSRQLYPACKTYELKATIVFNIVHAAALACSPFVLPQRLSMHSTLVYIDTHLILFGTLLVVHLVTAVINMVATTMIGIKLLVRVSASTIEHKDRSRNMTILFTVFIVFSLLVEVTLQFPIALHGLSSAWESQSAFVMAIPIVFFPAFLVSLTFLYLMRRLLPKKPACLVTSPVRGNVEFHTTPVLQAQYVPSRKAIDIILHENTTNVQYFSSSDDDATWV</sequence>
<proteinExistence type="predicted"/>
<feature type="transmembrane region" description="Helical" evidence="1">
    <location>
        <begin position="6"/>
        <end position="28"/>
    </location>
</feature>
<evidence type="ECO:0008006" key="4">
    <source>
        <dbReference type="Google" id="ProtNLM"/>
    </source>
</evidence>
<name>A0A1W0A0S8_9STRA</name>